<dbReference type="Gene3D" id="3.40.50.300">
    <property type="entry name" value="P-loop containing nucleotide triphosphate hydrolases"/>
    <property type="match status" value="1"/>
</dbReference>
<protein>
    <recommendedName>
        <fullName evidence="3">Broad-specificity NMP kinase</fullName>
    </recommendedName>
</protein>
<organism evidence="1 2">
    <name type="scientific">Rugosimonospora africana</name>
    <dbReference type="NCBI Taxonomy" id="556532"/>
    <lineage>
        <taxon>Bacteria</taxon>
        <taxon>Bacillati</taxon>
        <taxon>Actinomycetota</taxon>
        <taxon>Actinomycetes</taxon>
        <taxon>Micromonosporales</taxon>
        <taxon>Micromonosporaceae</taxon>
        <taxon>Rugosimonospora</taxon>
    </lineage>
</organism>
<gene>
    <name evidence="1" type="ORF">Raf01_20970</name>
</gene>
<evidence type="ECO:0000313" key="1">
    <source>
        <dbReference type="EMBL" id="GIH13925.1"/>
    </source>
</evidence>
<evidence type="ECO:0000313" key="2">
    <source>
        <dbReference type="Proteomes" id="UP000642748"/>
    </source>
</evidence>
<name>A0A8J3QQP9_9ACTN</name>
<proteinExistence type="predicted"/>
<accession>A0A8J3QQP9</accession>
<dbReference type="SUPFAM" id="SSF52540">
    <property type="entry name" value="P-loop containing nucleoside triphosphate hydrolases"/>
    <property type="match status" value="1"/>
</dbReference>
<dbReference type="EMBL" id="BONZ01000019">
    <property type="protein sequence ID" value="GIH13925.1"/>
    <property type="molecule type" value="Genomic_DNA"/>
</dbReference>
<keyword evidence="2" id="KW-1185">Reference proteome</keyword>
<dbReference type="InterPro" id="IPR027417">
    <property type="entry name" value="P-loop_NTPase"/>
</dbReference>
<reference evidence="1" key="1">
    <citation type="submission" date="2021-01" db="EMBL/GenBank/DDBJ databases">
        <title>Whole genome shotgun sequence of Rugosimonospora africana NBRC 104875.</title>
        <authorList>
            <person name="Komaki H."/>
            <person name="Tamura T."/>
        </authorList>
    </citation>
    <scope>NUCLEOTIDE SEQUENCE</scope>
    <source>
        <strain evidence="1">NBRC 104875</strain>
    </source>
</reference>
<sequence length="202" mass="22327">MHCCQSCDSQVAMEPRDGHAVCPECGRVDSAAAIRPLFIVTGASCSGKTAVLDPLTRRLAGRCVTFDVDWLLDAVGTLSGDQPINWPAFRDAWLAVAHGVAQSGMPTVLLGPLIPAHLETLPGRRWIADIHFLTLDCPDELRRARINARPRWRKRDIDEQVEFGRWLRDNIADRVDTSSGTPEDTAARVVAWIDRHLTGGQR</sequence>
<dbReference type="AlphaFoldDB" id="A0A8J3QQP9"/>
<dbReference type="Proteomes" id="UP000642748">
    <property type="component" value="Unassembled WGS sequence"/>
</dbReference>
<comment type="caution">
    <text evidence="1">The sequence shown here is derived from an EMBL/GenBank/DDBJ whole genome shotgun (WGS) entry which is preliminary data.</text>
</comment>
<evidence type="ECO:0008006" key="3">
    <source>
        <dbReference type="Google" id="ProtNLM"/>
    </source>
</evidence>